<reference evidence="17" key="1">
    <citation type="submission" date="2021-03" db="EMBL/GenBank/DDBJ databases">
        <title>Draft genome sequence of rust myrtle Austropuccinia psidii MF-1, a brazilian biotype.</title>
        <authorList>
            <person name="Quecine M.C."/>
            <person name="Pachon D.M.R."/>
            <person name="Bonatelli M.L."/>
            <person name="Correr F.H."/>
            <person name="Franceschini L.M."/>
            <person name="Leite T.F."/>
            <person name="Margarido G.R.A."/>
            <person name="Almeida C.A."/>
            <person name="Ferrarezi J.A."/>
            <person name="Labate C.A."/>
        </authorList>
    </citation>
    <scope>NUCLEOTIDE SEQUENCE</scope>
    <source>
        <strain evidence="17">MF-1</strain>
    </source>
</reference>
<accession>A0A9Q3J791</accession>
<evidence type="ECO:0000256" key="1">
    <source>
        <dbReference type="ARBA" id="ARBA00022578"/>
    </source>
</evidence>
<evidence type="ECO:0000313" key="17">
    <source>
        <dbReference type="EMBL" id="MBW0557580.1"/>
    </source>
</evidence>
<evidence type="ECO:0000256" key="8">
    <source>
        <dbReference type="ARBA" id="ARBA00022884"/>
    </source>
</evidence>
<keyword evidence="9" id="KW-0229">DNA integration</keyword>
<evidence type="ECO:0000256" key="3">
    <source>
        <dbReference type="ARBA" id="ARBA00022722"/>
    </source>
</evidence>
<evidence type="ECO:0000256" key="13">
    <source>
        <dbReference type="ARBA" id="ARBA00048173"/>
    </source>
</evidence>
<evidence type="ECO:0000256" key="14">
    <source>
        <dbReference type="ARBA" id="ARBA00049244"/>
    </source>
</evidence>
<dbReference type="SUPFAM" id="SSF53098">
    <property type="entry name" value="Ribonuclease H-like"/>
    <property type="match status" value="1"/>
</dbReference>
<dbReference type="GO" id="GO:0015074">
    <property type="term" value="P:DNA integration"/>
    <property type="evidence" value="ECO:0007669"/>
    <property type="project" value="UniProtKB-KW"/>
</dbReference>
<dbReference type="GO" id="GO:0046872">
    <property type="term" value="F:metal ion binding"/>
    <property type="evidence" value="ECO:0007669"/>
    <property type="project" value="UniProtKB-KW"/>
</dbReference>
<evidence type="ECO:0000259" key="16">
    <source>
        <dbReference type="PROSITE" id="PS50994"/>
    </source>
</evidence>
<evidence type="ECO:0000256" key="4">
    <source>
        <dbReference type="ARBA" id="ARBA00022723"/>
    </source>
</evidence>
<proteinExistence type="predicted"/>
<keyword evidence="1" id="KW-0815">Transposition</keyword>
<evidence type="ECO:0000256" key="6">
    <source>
        <dbReference type="ARBA" id="ARBA00022801"/>
    </source>
</evidence>
<dbReference type="PANTHER" id="PTHR42648:SF11">
    <property type="entry name" value="TRANSPOSON TY4-P GAG-POL POLYPROTEIN"/>
    <property type="match status" value="1"/>
</dbReference>
<evidence type="ECO:0000256" key="15">
    <source>
        <dbReference type="SAM" id="MobiDB-lite"/>
    </source>
</evidence>
<comment type="caution">
    <text evidence="17">The sequence shown here is derived from an EMBL/GenBank/DDBJ whole genome shotgun (WGS) entry which is preliminary data.</text>
</comment>
<dbReference type="PROSITE" id="PS50994">
    <property type="entry name" value="INTEGRASE"/>
    <property type="match status" value="1"/>
</dbReference>
<keyword evidence="11" id="KW-0239">DNA-directed DNA polymerase</keyword>
<dbReference type="Gene3D" id="3.30.420.10">
    <property type="entry name" value="Ribonuclease H-like superfamily/Ribonuclease H"/>
    <property type="match status" value="1"/>
</dbReference>
<sequence>MATFIQANHTIQKLTSPKSSEVIGPYHKLVIEQSLESGNFVVTQNKATAFAVNSTSQTITHLHQASGHPSYKYFKQMYPNRQIPHLDCSTYNARKMTKIPFQGTFPTCHQKLEFLHLDLCGPISPASVSGSKYFLRIMDGYSHFVWIFFLQIRISHLTSAPYTPEQNPFAERGNHTTVKKSRCLLKDSGLGLSYWDDAANTAVYLENLTPQKAINFQTPYFKWLEQNPSLKNLHPFGCKDTSLILSPPSKFNQKGELGIFIGYGEGHRTYQILNLETVNVKISHHVKLNNNIFPSFSYLDSNKTDTFTFPDNLYLPFINPNVKISNISHPTKENPTQMSSTLAYEESEIPI</sequence>
<evidence type="ECO:0000256" key="12">
    <source>
        <dbReference type="ARBA" id="ARBA00023172"/>
    </source>
</evidence>
<dbReference type="GO" id="GO:0003887">
    <property type="term" value="F:DNA-directed DNA polymerase activity"/>
    <property type="evidence" value="ECO:0007669"/>
    <property type="project" value="UniProtKB-KW"/>
</dbReference>
<dbReference type="InterPro" id="IPR039537">
    <property type="entry name" value="Retrotran_Ty1/copia-like"/>
</dbReference>
<dbReference type="GO" id="GO:0006310">
    <property type="term" value="P:DNA recombination"/>
    <property type="evidence" value="ECO:0007669"/>
    <property type="project" value="UniProtKB-KW"/>
</dbReference>
<dbReference type="Pfam" id="PF25597">
    <property type="entry name" value="SH3_retrovirus"/>
    <property type="match status" value="1"/>
</dbReference>
<comment type="catalytic activity">
    <reaction evidence="13">
        <text>DNA(n) + a 2'-deoxyribonucleoside 5'-triphosphate = DNA(n+1) + diphosphate</text>
        <dbReference type="Rhea" id="RHEA:22508"/>
        <dbReference type="Rhea" id="RHEA-COMP:17339"/>
        <dbReference type="Rhea" id="RHEA-COMP:17340"/>
        <dbReference type="ChEBI" id="CHEBI:33019"/>
        <dbReference type="ChEBI" id="CHEBI:61560"/>
        <dbReference type="ChEBI" id="CHEBI:173112"/>
        <dbReference type="EC" id="2.7.7.49"/>
    </reaction>
</comment>
<feature type="region of interest" description="Disordered" evidence="15">
    <location>
        <begin position="328"/>
        <end position="351"/>
    </location>
</feature>
<name>A0A9Q3J791_9BASI</name>
<dbReference type="InterPro" id="IPR057670">
    <property type="entry name" value="SH3_retrovirus"/>
</dbReference>
<keyword evidence="12" id="KW-0233">DNA recombination</keyword>
<feature type="domain" description="Integrase catalytic" evidence="16">
    <location>
        <begin position="130"/>
        <end position="227"/>
    </location>
</feature>
<evidence type="ECO:0000256" key="7">
    <source>
        <dbReference type="ARBA" id="ARBA00022842"/>
    </source>
</evidence>
<evidence type="ECO:0000256" key="11">
    <source>
        <dbReference type="ARBA" id="ARBA00022932"/>
    </source>
</evidence>
<dbReference type="GO" id="GO:0004519">
    <property type="term" value="F:endonuclease activity"/>
    <property type="evidence" value="ECO:0007669"/>
    <property type="project" value="UniProtKB-KW"/>
</dbReference>
<dbReference type="InterPro" id="IPR001584">
    <property type="entry name" value="Integrase_cat-core"/>
</dbReference>
<comment type="catalytic activity">
    <reaction evidence="14">
        <text>DNA(n) + a 2'-deoxyribonucleoside 5'-triphosphate = DNA(n+1) + diphosphate</text>
        <dbReference type="Rhea" id="RHEA:22508"/>
        <dbReference type="Rhea" id="RHEA-COMP:17339"/>
        <dbReference type="Rhea" id="RHEA-COMP:17340"/>
        <dbReference type="ChEBI" id="CHEBI:33019"/>
        <dbReference type="ChEBI" id="CHEBI:61560"/>
        <dbReference type="ChEBI" id="CHEBI:173112"/>
        <dbReference type="EC" id="2.7.7.7"/>
    </reaction>
</comment>
<dbReference type="GO" id="GO:0003723">
    <property type="term" value="F:RNA binding"/>
    <property type="evidence" value="ECO:0007669"/>
    <property type="project" value="UniProtKB-KW"/>
</dbReference>
<feature type="compositionally biased region" description="Polar residues" evidence="15">
    <location>
        <begin position="328"/>
        <end position="342"/>
    </location>
</feature>
<dbReference type="AlphaFoldDB" id="A0A9Q3J791"/>
<gene>
    <name evidence="17" type="ORF">O181_097295</name>
</gene>
<dbReference type="InterPro" id="IPR036397">
    <property type="entry name" value="RNaseH_sf"/>
</dbReference>
<evidence type="ECO:0000256" key="9">
    <source>
        <dbReference type="ARBA" id="ARBA00022908"/>
    </source>
</evidence>
<keyword evidence="7" id="KW-0460">Magnesium</keyword>
<keyword evidence="11" id="KW-0808">Transferase</keyword>
<evidence type="ECO:0000256" key="2">
    <source>
        <dbReference type="ARBA" id="ARBA00022695"/>
    </source>
</evidence>
<dbReference type="GO" id="GO:0016787">
    <property type="term" value="F:hydrolase activity"/>
    <property type="evidence" value="ECO:0007669"/>
    <property type="project" value="UniProtKB-KW"/>
</dbReference>
<evidence type="ECO:0000256" key="10">
    <source>
        <dbReference type="ARBA" id="ARBA00022918"/>
    </source>
</evidence>
<dbReference type="GO" id="GO:0005634">
    <property type="term" value="C:nucleus"/>
    <property type="evidence" value="ECO:0007669"/>
    <property type="project" value="UniProtKB-ARBA"/>
</dbReference>
<keyword evidence="18" id="KW-1185">Reference proteome</keyword>
<keyword evidence="10" id="KW-0695">RNA-directed DNA polymerase</keyword>
<keyword evidence="6" id="KW-0378">Hydrolase</keyword>
<keyword evidence="8" id="KW-0694">RNA-binding</keyword>
<dbReference type="EMBL" id="AVOT02065483">
    <property type="protein sequence ID" value="MBW0557580.1"/>
    <property type="molecule type" value="Genomic_DNA"/>
</dbReference>
<organism evidence="17 18">
    <name type="scientific">Austropuccinia psidii MF-1</name>
    <dbReference type="NCBI Taxonomy" id="1389203"/>
    <lineage>
        <taxon>Eukaryota</taxon>
        <taxon>Fungi</taxon>
        <taxon>Dikarya</taxon>
        <taxon>Basidiomycota</taxon>
        <taxon>Pucciniomycotina</taxon>
        <taxon>Pucciniomycetes</taxon>
        <taxon>Pucciniales</taxon>
        <taxon>Sphaerophragmiaceae</taxon>
        <taxon>Austropuccinia</taxon>
    </lineage>
</organism>
<dbReference type="Proteomes" id="UP000765509">
    <property type="component" value="Unassembled WGS sequence"/>
</dbReference>
<dbReference type="OrthoDB" id="4095857at2759"/>
<dbReference type="PANTHER" id="PTHR42648">
    <property type="entry name" value="TRANSPOSASE, PUTATIVE-RELATED"/>
    <property type="match status" value="1"/>
</dbReference>
<evidence type="ECO:0000313" key="18">
    <source>
        <dbReference type="Proteomes" id="UP000765509"/>
    </source>
</evidence>
<dbReference type="GO" id="GO:0032196">
    <property type="term" value="P:transposition"/>
    <property type="evidence" value="ECO:0007669"/>
    <property type="project" value="UniProtKB-KW"/>
</dbReference>
<keyword evidence="5" id="KW-0255">Endonuclease</keyword>
<keyword evidence="4" id="KW-0479">Metal-binding</keyword>
<protein>
    <recommendedName>
        <fullName evidence="16">Integrase catalytic domain-containing protein</fullName>
    </recommendedName>
</protein>
<keyword evidence="3" id="KW-0540">Nuclease</keyword>
<keyword evidence="2" id="KW-0548">Nucleotidyltransferase</keyword>
<dbReference type="GO" id="GO:0003964">
    <property type="term" value="F:RNA-directed DNA polymerase activity"/>
    <property type="evidence" value="ECO:0007669"/>
    <property type="project" value="UniProtKB-KW"/>
</dbReference>
<evidence type="ECO:0000256" key="5">
    <source>
        <dbReference type="ARBA" id="ARBA00022759"/>
    </source>
</evidence>
<dbReference type="InterPro" id="IPR012337">
    <property type="entry name" value="RNaseH-like_sf"/>
</dbReference>